<dbReference type="InterPro" id="IPR006690">
    <property type="entry name" value="OMPA-like_CS"/>
</dbReference>
<dbReference type="NCBIfam" id="TIGR02802">
    <property type="entry name" value="Pal_lipo"/>
    <property type="match status" value="1"/>
</dbReference>
<dbReference type="InterPro" id="IPR036737">
    <property type="entry name" value="OmpA-like_sf"/>
</dbReference>
<dbReference type="EMBL" id="JBHTKB010000002">
    <property type="protein sequence ID" value="MFD0913944.1"/>
    <property type="molecule type" value="Genomic_DNA"/>
</dbReference>
<dbReference type="PANTHER" id="PTHR30329">
    <property type="entry name" value="STATOR ELEMENT OF FLAGELLAR MOTOR COMPLEX"/>
    <property type="match status" value="1"/>
</dbReference>
<accession>A0ABW3F679</accession>
<keyword evidence="1 8" id="KW-0132">Cell division</keyword>
<evidence type="ECO:0000256" key="8">
    <source>
        <dbReference type="HAMAP-Rule" id="MF_02204"/>
    </source>
</evidence>
<dbReference type="InterPro" id="IPR006664">
    <property type="entry name" value="OMP_bac"/>
</dbReference>
<evidence type="ECO:0000256" key="10">
    <source>
        <dbReference type="SAM" id="SignalP"/>
    </source>
</evidence>
<dbReference type="HAMAP" id="MF_02204">
    <property type="entry name" value="Pal"/>
    <property type="match status" value="1"/>
</dbReference>
<keyword evidence="7 8" id="KW-0131">Cell cycle</keyword>
<evidence type="ECO:0000256" key="4">
    <source>
        <dbReference type="ARBA" id="ARBA00023139"/>
    </source>
</evidence>
<sequence>MNHHLWKVAALVLLLSACKSTPMNPAVNEGSSVTRPMPAAQDERSADTPAAPNKITIKTVDVDSSKDELSAAELAKRQIFFDYDSDAIRDEYRGLITHHAKYLVAHPQTKVVVQGNTDERGSHEYNLALGQRRAVAVKKALNLEGVNDQQIETVSYGEERAKQNCAEEDCFQHDRRVDVVYSAQ</sequence>
<keyword evidence="13" id="KW-1185">Reference proteome</keyword>
<evidence type="ECO:0000313" key="12">
    <source>
        <dbReference type="EMBL" id="MFD0913944.1"/>
    </source>
</evidence>
<dbReference type="Gene3D" id="3.30.1330.60">
    <property type="entry name" value="OmpA-like domain"/>
    <property type="match status" value="1"/>
</dbReference>
<dbReference type="InterPro" id="IPR039001">
    <property type="entry name" value="Pal"/>
</dbReference>
<keyword evidence="6 8" id="KW-0449">Lipoprotein</keyword>
<dbReference type="Proteomes" id="UP001597128">
    <property type="component" value="Unassembled WGS sequence"/>
</dbReference>
<dbReference type="PROSITE" id="PS51257">
    <property type="entry name" value="PROKAR_LIPOPROTEIN"/>
    <property type="match status" value="1"/>
</dbReference>
<dbReference type="PANTHER" id="PTHR30329:SF21">
    <property type="entry name" value="LIPOPROTEIN YIAD-RELATED"/>
    <property type="match status" value="1"/>
</dbReference>
<dbReference type="PROSITE" id="PS01068">
    <property type="entry name" value="OMPA_1"/>
    <property type="match status" value="1"/>
</dbReference>
<comment type="subcellular location">
    <subcellularLocation>
        <location evidence="8">Cell outer membrane</location>
        <topology evidence="8">Lipid-anchor</topology>
    </subcellularLocation>
</comment>
<evidence type="ECO:0000256" key="6">
    <source>
        <dbReference type="ARBA" id="ARBA00023288"/>
    </source>
</evidence>
<dbReference type="PRINTS" id="PR01021">
    <property type="entry name" value="OMPADOMAIN"/>
</dbReference>
<feature type="domain" description="OmpA-like" evidence="11">
    <location>
        <begin position="68"/>
        <end position="184"/>
    </location>
</feature>
<comment type="function">
    <text evidence="8">Part of the Tol-Pal system, which plays a role in outer membrane invagination during cell division and is important for maintaining outer membrane integrity.</text>
</comment>
<dbReference type="CDD" id="cd07185">
    <property type="entry name" value="OmpA_C-like"/>
    <property type="match status" value="1"/>
</dbReference>
<comment type="subunit">
    <text evidence="8">The Tol-Pal system is composed of five core proteins: the inner membrane proteins TolA, TolQ and TolR, the periplasmic protein TolB and the outer membrane protein Pal. They form a network linking the inner and outer membranes and the peptidoglycan layer.</text>
</comment>
<gene>
    <name evidence="8 12" type="primary">pal</name>
    <name evidence="12" type="ORF">ACFQ1Z_10330</name>
</gene>
<evidence type="ECO:0000259" key="11">
    <source>
        <dbReference type="PROSITE" id="PS51123"/>
    </source>
</evidence>
<dbReference type="Pfam" id="PF00691">
    <property type="entry name" value="OmpA"/>
    <property type="match status" value="1"/>
</dbReference>
<feature type="signal peptide" evidence="10">
    <location>
        <begin position="1"/>
        <end position="25"/>
    </location>
</feature>
<name>A0ABW3F679_9PROT</name>
<keyword evidence="3 8" id="KW-0472">Membrane</keyword>
<reference evidence="13" key="1">
    <citation type="journal article" date="2019" name="Int. J. Syst. Evol. Microbiol.">
        <title>The Global Catalogue of Microorganisms (GCM) 10K type strain sequencing project: providing services to taxonomists for standard genome sequencing and annotation.</title>
        <authorList>
            <consortium name="The Broad Institute Genomics Platform"/>
            <consortium name="The Broad Institute Genome Sequencing Center for Infectious Disease"/>
            <person name="Wu L."/>
            <person name="Ma J."/>
        </authorList>
    </citation>
    <scope>NUCLEOTIDE SEQUENCE [LARGE SCALE GENOMIC DNA]</scope>
    <source>
        <strain evidence="13">CCUG 58412</strain>
    </source>
</reference>
<comment type="similarity">
    <text evidence="8">Belongs to the Pal lipoprotein family.</text>
</comment>
<comment type="caution">
    <text evidence="12">The sequence shown here is derived from an EMBL/GenBank/DDBJ whole genome shotgun (WGS) entry which is preliminary data.</text>
</comment>
<dbReference type="PROSITE" id="PS51123">
    <property type="entry name" value="OMPA_2"/>
    <property type="match status" value="1"/>
</dbReference>
<keyword evidence="4 8" id="KW-0564">Palmitate</keyword>
<keyword evidence="5 8" id="KW-0998">Cell outer membrane</keyword>
<dbReference type="InterPro" id="IPR006665">
    <property type="entry name" value="OmpA-like"/>
</dbReference>
<organism evidence="12 13">
    <name type="scientific">Methylophilus luteus</name>
    <dbReference type="NCBI Taxonomy" id="640108"/>
    <lineage>
        <taxon>Bacteria</taxon>
        <taxon>Pseudomonadati</taxon>
        <taxon>Pseudomonadota</taxon>
        <taxon>Betaproteobacteria</taxon>
        <taxon>Nitrosomonadales</taxon>
        <taxon>Methylophilaceae</taxon>
        <taxon>Methylophilus</taxon>
    </lineage>
</organism>
<dbReference type="InterPro" id="IPR050330">
    <property type="entry name" value="Bact_OuterMem_StrucFunc"/>
</dbReference>
<proteinExistence type="inferred from homology"/>
<evidence type="ECO:0000256" key="3">
    <source>
        <dbReference type="ARBA" id="ARBA00023136"/>
    </source>
</evidence>
<dbReference type="InterPro" id="IPR014169">
    <property type="entry name" value="Pal_lipo_C"/>
</dbReference>
<dbReference type="RefSeq" id="WP_379057450.1">
    <property type="nucleotide sequence ID" value="NZ_JBHTKB010000002.1"/>
</dbReference>
<evidence type="ECO:0000256" key="2">
    <source>
        <dbReference type="ARBA" id="ARBA00022729"/>
    </source>
</evidence>
<evidence type="ECO:0000256" key="7">
    <source>
        <dbReference type="ARBA" id="ARBA00023306"/>
    </source>
</evidence>
<feature type="region of interest" description="Disordered" evidence="9">
    <location>
        <begin position="24"/>
        <end position="49"/>
    </location>
</feature>
<feature type="compositionally biased region" description="Polar residues" evidence="9">
    <location>
        <begin position="24"/>
        <end position="34"/>
    </location>
</feature>
<feature type="chain" id="PRO_5047029949" description="Peptidoglycan-associated lipoprotein" evidence="10">
    <location>
        <begin position="26"/>
        <end position="184"/>
    </location>
</feature>
<evidence type="ECO:0000256" key="5">
    <source>
        <dbReference type="ARBA" id="ARBA00023237"/>
    </source>
</evidence>
<evidence type="ECO:0000313" key="13">
    <source>
        <dbReference type="Proteomes" id="UP001597128"/>
    </source>
</evidence>
<evidence type="ECO:0000256" key="1">
    <source>
        <dbReference type="ARBA" id="ARBA00022618"/>
    </source>
</evidence>
<keyword evidence="2 8" id="KW-0732">Signal</keyword>
<evidence type="ECO:0000256" key="9">
    <source>
        <dbReference type="SAM" id="MobiDB-lite"/>
    </source>
</evidence>
<dbReference type="SUPFAM" id="SSF103088">
    <property type="entry name" value="OmpA-like"/>
    <property type="match status" value="1"/>
</dbReference>
<protein>
    <recommendedName>
        <fullName evidence="8">Peptidoglycan-associated lipoprotein</fullName>
        <shortName evidence="8">PAL</shortName>
    </recommendedName>
</protein>